<sequence length="164" mass="18251">MPGIGRESPRKAPKEHQIGEKSKQAHTKAEPYKECVETRPKNRAEGPKMFIIMCSGPGKGEKEELLLWGLGRNGGRSLLNFLLPLPVFLPSSALVGGLFQQPIFNKSLSTKQQKIALPSKHGSIVSAGETARKQHFCRCWKRRLSMLIPLTQHKNVLDKRLSGC</sequence>
<proteinExistence type="predicted"/>
<reference evidence="2" key="1">
    <citation type="submission" date="2022-01" db="EMBL/GenBank/DDBJ databases">
        <title>Genome Sequence Resource for Two Populations of Ditylenchus destructor, the Migratory Endoparasitic Phytonematode.</title>
        <authorList>
            <person name="Zhang H."/>
            <person name="Lin R."/>
            <person name="Xie B."/>
        </authorList>
    </citation>
    <scope>NUCLEOTIDE SEQUENCE</scope>
    <source>
        <strain evidence="2">BazhouSP</strain>
    </source>
</reference>
<organism evidence="2 3">
    <name type="scientific">Ditylenchus destructor</name>
    <dbReference type="NCBI Taxonomy" id="166010"/>
    <lineage>
        <taxon>Eukaryota</taxon>
        <taxon>Metazoa</taxon>
        <taxon>Ecdysozoa</taxon>
        <taxon>Nematoda</taxon>
        <taxon>Chromadorea</taxon>
        <taxon>Rhabditida</taxon>
        <taxon>Tylenchina</taxon>
        <taxon>Tylenchomorpha</taxon>
        <taxon>Sphaerularioidea</taxon>
        <taxon>Anguinidae</taxon>
        <taxon>Anguininae</taxon>
        <taxon>Ditylenchus</taxon>
    </lineage>
</organism>
<evidence type="ECO:0000256" key="1">
    <source>
        <dbReference type="SAM" id="MobiDB-lite"/>
    </source>
</evidence>
<gene>
    <name evidence="2" type="ORF">DdX_13352</name>
</gene>
<dbReference type="EMBL" id="JAKKPZ010000052">
    <property type="protein sequence ID" value="KAI1705911.1"/>
    <property type="molecule type" value="Genomic_DNA"/>
</dbReference>
<evidence type="ECO:0000313" key="2">
    <source>
        <dbReference type="EMBL" id="KAI1705911.1"/>
    </source>
</evidence>
<keyword evidence="3" id="KW-1185">Reference proteome</keyword>
<dbReference type="AlphaFoldDB" id="A0AAD4R2Q0"/>
<feature type="region of interest" description="Disordered" evidence="1">
    <location>
        <begin position="1"/>
        <end position="40"/>
    </location>
</feature>
<comment type="caution">
    <text evidence="2">The sequence shown here is derived from an EMBL/GenBank/DDBJ whole genome shotgun (WGS) entry which is preliminary data.</text>
</comment>
<evidence type="ECO:0000313" key="3">
    <source>
        <dbReference type="Proteomes" id="UP001201812"/>
    </source>
</evidence>
<accession>A0AAD4R2Q0</accession>
<name>A0AAD4R2Q0_9BILA</name>
<feature type="compositionally biased region" description="Basic and acidic residues" evidence="1">
    <location>
        <begin position="7"/>
        <end position="40"/>
    </location>
</feature>
<protein>
    <submittedName>
        <fullName evidence="2">Uncharacterized protein</fullName>
    </submittedName>
</protein>
<dbReference type="Proteomes" id="UP001201812">
    <property type="component" value="Unassembled WGS sequence"/>
</dbReference>